<organism evidence="1 2">
    <name type="scientific">Rhizophagus clarus</name>
    <dbReference type="NCBI Taxonomy" id="94130"/>
    <lineage>
        <taxon>Eukaryota</taxon>
        <taxon>Fungi</taxon>
        <taxon>Fungi incertae sedis</taxon>
        <taxon>Mucoromycota</taxon>
        <taxon>Glomeromycotina</taxon>
        <taxon>Glomeromycetes</taxon>
        <taxon>Glomerales</taxon>
        <taxon>Glomeraceae</taxon>
        <taxon>Rhizophagus</taxon>
    </lineage>
</organism>
<sequence length="423" mass="48729">MVILELYGLDESEDPSLSDFSDFHEDLEDESSRVILRDLITELEARLKSMEIAIRVSTKWTWTRRFRNRFTPNCKTVSVTEVKDEDFYKGIAQNAVQLESALSNRKRKANEMEEDSVFVDRLRFKLSELVVVVYKDENMENMVRKVLGHIAEKGLEQNSSDRPSLSIIRNLGYKFLRNLDDELVRDKEIPELGPCSECTNDILALPLKGVHCPFIVDIIYPISTSTRRGSQSSSQSSGTSALSNLVGEKFFLTSPTIPEDPMDVENAVFQQTESRVTCAKCVEEITLDFPKDTVILKSDLGPEVTNQTYQPKSHRAKKPKRLMRIYFEELSSETSKLRKRELSFGKAFDRYFNNYKKDNPKRTAQALINKEVRKQLFDTVSDDVLRKKKERALKIFELFSEIGEDKIQRIKSFTSAISKLKSR</sequence>
<evidence type="ECO:0000313" key="2">
    <source>
        <dbReference type="Proteomes" id="UP000615446"/>
    </source>
</evidence>
<dbReference type="Proteomes" id="UP000615446">
    <property type="component" value="Unassembled WGS sequence"/>
</dbReference>
<dbReference type="EMBL" id="BLAL01000239">
    <property type="protein sequence ID" value="GES94877.1"/>
    <property type="molecule type" value="Genomic_DNA"/>
</dbReference>
<proteinExistence type="predicted"/>
<protein>
    <submittedName>
        <fullName evidence="1">Uncharacterized protein</fullName>
    </submittedName>
</protein>
<reference evidence="1" key="1">
    <citation type="submission" date="2019-10" db="EMBL/GenBank/DDBJ databases">
        <title>Conservation and host-specific expression of non-tandemly repeated heterogenous ribosome RNA gene in arbuscular mycorrhizal fungi.</title>
        <authorList>
            <person name="Maeda T."/>
            <person name="Kobayashi Y."/>
            <person name="Nakagawa T."/>
            <person name="Ezawa T."/>
            <person name="Yamaguchi K."/>
            <person name="Bino T."/>
            <person name="Nishimoto Y."/>
            <person name="Shigenobu S."/>
            <person name="Kawaguchi M."/>
        </authorList>
    </citation>
    <scope>NUCLEOTIDE SEQUENCE</scope>
    <source>
        <strain evidence="1">HR1</strain>
    </source>
</reference>
<dbReference type="OrthoDB" id="10658625at2759"/>
<accession>A0A8H3LXJ6</accession>
<comment type="caution">
    <text evidence="1">The sequence shown here is derived from an EMBL/GenBank/DDBJ whole genome shotgun (WGS) entry which is preliminary data.</text>
</comment>
<dbReference type="AlphaFoldDB" id="A0A8H3LXJ6"/>
<name>A0A8H3LXJ6_9GLOM</name>
<evidence type="ECO:0000313" key="1">
    <source>
        <dbReference type="EMBL" id="GES94877.1"/>
    </source>
</evidence>
<gene>
    <name evidence="1" type="ORF">RCL2_002157500</name>
</gene>